<proteinExistence type="inferred from homology"/>
<dbReference type="HAMAP" id="MF_00692">
    <property type="entry name" value="SelO"/>
    <property type="match status" value="1"/>
</dbReference>
<dbReference type="EMBL" id="FOLX01000001">
    <property type="protein sequence ID" value="SFC67253.1"/>
    <property type="molecule type" value="Genomic_DNA"/>
</dbReference>
<comment type="catalytic activity">
    <reaction evidence="8">
        <text>L-histidyl-[protein] + UTP = N(tele)-(5'-uridylyl)-L-histidyl-[protein] + diphosphate</text>
        <dbReference type="Rhea" id="RHEA:83891"/>
        <dbReference type="Rhea" id="RHEA-COMP:9745"/>
        <dbReference type="Rhea" id="RHEA-COMP:20239"/>
        <dbReference type="ChEBI" id="CHEBI:29979"/>
        <dbReference type="ChEBI" id="CHEBI:33019"/>
        <dbReference type="ChEBI" id="CHEBI:46398"/>
        <dbReference type="ChEBI" id="CHEBI:233474"/>
    </reaction>
</comment>
<feature type="binding site" evidence="8">
    <location>
        <position position="87"/>
    </location>
    <ligand>
        <name>ATP</name>
        <dbReference type="ChEBI" id="CHEBI:30616"/>
    </ligand>
</feature>
<dbReference type="NCBIfam" id="NF000658">
    <property type="entry name" value="PRK00029.1"/>
    <property type="match status" value="1"/>
</dbReference>
<dbReference type="Pfam" id="PF02696">
    <property type="entry name" value="SelO"/>
    <property type="match status" value="1"/>
</dbReference>
<name>A0A1I1LA35_9RHOB</name>
<comment type="catalytic activity">
    <reaction evidence="8">
        <text>L-tyrosyl-[protein] + UTP = O-(5'-uridylyl)-L-tyrosyl-[protein] + diphosphate</text>
        <dbReference type="Rhea" id="RHEA:83887"/>
        <dbReference type="Rhea" id="RHEA-COMP:10136"/>
        <dbReference type="Rhea" id="RHEA-COMP:20238"/>
        <dbReference type="ChEBI" id="CHEBI:33019"/>
        <dbReference type="ChEBI" id="CHEBI:46398"/>
        <dbReference type="ChEBI" id="CHEBI:46858"/>
        <dbReference type="ChEBI" id="CHEBI:90602"/>
    </reaction>
</comment>
<dbReference type="STRING" id="517719.SAMN05421762_1742"/>
<keyword evidence="3 8" id="KW-0548">Nucleotidyltransferase</keyword>
<keyword evidence="5 8" id="KW-0547">Nucleotide-binding</keyword>
<dbReference type="OrthoDB" id="9776281at2"/>
<accession>A0A1I1LA35</accession>
<keyword evidence="10" id="KW-1185">Reference proteome</keyword>
<dbReference type="EC" id="2.7.7.-" evidence="8"/>
<evidence type="ECO:0000256" key="2">
    <source>
        <dbReference type="ARBA" id="ARBA00022679"/>
    </source>
</evidence>
<comment type="catalytic activity">
    <reaction evidence="8">
        <text>L-threonyl-[protein] + ATP = 3-O-(5'-adenylyl)-L-threonyl-[protein] + diphosphate</text>
        <dbReference type="Rhea" id="RHEA:54292"/>
        <dbReference type="Rhea" id="RHEA-COMP:11060"/>
        <dbReference type="Rhea" id="RHEA-COMP:13847"/>
        <dbReference type="ChEBI" id="CHEBI:30013"/>
        <dbReference type="ChEBI" id="CHEBI:30616"/>
        <dbReference type="ChEBI" id="CHEBI:33019"/>
        <dbReference type="ChEBI" id="CHEBI:138113"/>
        <dbReference type="EC" id="2.7.7.108"/>
    </reaction>
</comment>
<dbReference type="InterPro" id="IPR003846">
    <property type="entry name" value="SelO"/>
</dbReference>
<feature type="binding site" evidence="8">
    <location>
        <position position="246"/>
    </location>
    <ligand>
        <name>Mg(2+)</name>
        <dbReference type="ChEBI" id="CHEBI:18420"/>
    </ligand>
</feature>
<dbReference type="GO" id="GO:0070733">
    <property type="term" value="F:AMPylase activity"/>
    <property type="evidence" value="ECO:0007669"/>
    <property type="project" value="UniProtKB-EC"/>
</dbReference>
<dbReference type="PANTHER" id="PTHR32057">
    <property type="entry name" value="PROTEIN ADENYLYLTRANSFERASE SELO, MITOCHONDRIAL"/>
    <property type="match status" value="1"/>
</dbReference>
<comment type="function">
    <text evidence="8">Nucleotidyltransferase involved in the post-translational modification of proteins. It can catalyze the addition of adenosine monophosphate (AMP) or uridine monophosphate (UMP) to a protein, resulting in modifications known as AMPylation and UMPylation.</text>
</comment>
<evidence type="ECO:0000256" key="8">
    <source>
        <dbReference type="HAMAP-Rule" id="MF_00692"/>
    </source>
</evidence>
<dbReference type="GO" id="GO:0000287">
    <property type="term" value="F:magnesium ion binding"/>
    <property type="evidence" value="ECO:0007669"/>
    <property type="project" value="UniProtKB-UniRule"/>
</dbReference>
<feature type="active site" description="Proton acceptor" evidence="8">
    <location>
        <position position="245"/>
    </location>
</feature>
<keyword evidence="4 8" id="KW-0479">Metal-binding</keyword>
<dbReference type="EC" id="2.7.7.108" evidence="8"/>
<evidence type="ECO:0000256" key="3">
    <source>
        <dbReference type="ARBA" id="ARBA00022695"/>
    </source>
</evidence>
<protein>
    <recommendedName>
        <fullName evidence="8">Protein nucleotidyltransferase YdiU</fullName>
        <ecNumber evidence="8">2.7.7.-</ecNumber>
    </recommendedName>
    <alternativeName>
        <fullName evidence="8">Protein adenylyltransferase YdiU</fullName>
        <ecNumber evidence="8">2.7.7.108</ecNumber>
    </alternativeName>
    <alternativeName>
        <fullName evidence="8">Protein uridylyltransferase YdiU</fullName>
        <ecNumber evidence="8">2.7.7.-</ecNumber>
    </alternativeName>
</protein>
<feature type="binding site" evidence="8">
    <location>
        <position position="122"/>
    </location>
    <ligand>
        <name>ATP</name>
        <dbReference type="ChEBI" id="CHEBI:30616"/>
    </ligand>
</feature>
<keyword evidence="2 8" id="KW-0808">Transferase</keyword>
<reference evidence="9 10" key="1">
    <citation type="submission" date="2016-10" db="EMBL/GenBank/DDBJ databases">
        <authorList>
            <person name="de Groot N.N."/>
        </authorList>
    </citation>
    <scope>NUCLEOTIDE SEQUENCE [LARGE SCALE GENOMIC DNA]</scope>
    <source>
        <strain evidence="9 10">DSM 29619</strain>
    </source>
</reference>
<feature type="binding site" evidence="8">
    <location>
        <position position="110"/>
    </location>
    <ligand>
        <name>ATP</name>
        <dbReference type="ChEBI" id="CHEBI:30616"/>
    </ligand>
</feature>
<keyword evidence="7 8" id="KW-0460">Magnesium</keyword>
<feature type="binding site" evidence="8">
    <location>
        <position position="123"/>
    </location>
    <ligand>
        <name>ATP</name>
        <dbReference type="ChEBI" id="CHEBI:30616"/>
    </ligand>
</feature>
<comment type="catalytic activity">
    <reaction evidence="8">
        <text>L-seryl-[protein] + ATP = 3-O-(5'-adenylyl)-L-seryl-[protein] + diphosphate</text>
        <dbReference type="Rhea" id="RHEA:58120"/>
        <dbReference type="Rhea" id="RHEA-COMP:9863"/>
        <dbReference type="Rhea" id="RHEA-COMP:15073"/>
        <dbReference type="ChEBI" id="CHEBI:29999"/>
        <dbReference type="ChEBI" id="CHEBI:30616"/>
        <dbReference type="ChEBI" id="CHEBI:33019"/>
        <dbReference type="ChEBI" id="CHEBI:142516"/>
        <dbReference type="EC" id="2.7.7.108"/>
    </reaction>
</comment>
<evidence type="ECO:0000256" key="7">
    <source>
        <dbReference type="ARBA" id="ARBA00022842"/>
    </source>
</evidence>
<dbReference type="AlphaFoldDB" id="A0A1I1LA35"/>
<dbReference type="GO" id="GO:0005524">
    <property type="term" value="F:ATP binding"/>
    <property type="evidence" value="ECO:0007669"/>
    <property type="project" value="UniProtKB-UniRule"/>
</dbReference>
<evidence type="ECO:0000313" key="10">
    <source>
        <dbReference type="Proteomes" id="UP000231644"/>
    </source>
</evidence>
<sequence length="472" mass="51089">MTQSSPMQIPFDNSYTRLPAALFTRQPPAPVSAPSLLAWNAPLAADLGITGTPDPQVLAGNTLPDGAEPLAQAYAGHQFGGFSPSLGDGRALLLGEVIDRTGQRRDIQLKGSGRTPYSRNGDGRAALGPVLREFIVSEAMHALGIPTTRALAATLTGDRIQREVALPGAVLTRVASSHLRVGHFEYFAARDDRASLRALYDYAVDRHDPSARDPLHFLQGVINRQADLVTKWLGVGFIHGVMNTDNTSISGETIDYGPCAFMDTYHPDTVFSSIDQHGRYAYSNQAPVLPWNMAKLASALLPLMPDPDAAIPDFTAAVHAMPDLIDAAWLRVFAAKLGISSPRPEDRGLISELLSLMQSGGSDFTNSFRALPDNDARDHFADRDAFLDWTARWHDRLATEPEAPALMARSNPAVIPRNHRIEQMIQSAQSGDMALFETLRRALSTPYTTPADTGLTTPPTAQEQVTATFCGT</sequence>
<comment type="catalytic activity">
    <reaction evidence="8">
        <text>L-seryl-[protein] + UTP = O-(5'-uridylyl)-L-seryl-[protein] + diphosphate</text>
        <dbReference type="Rhea" id="RHEA:64604"/>
        <dbReference type="Rhea" id="RHEA-COMP:9863"/>
        <dbReference type="Rhea" id="RHEA-COMP:16635"/>
        <dbReference type="ChEBI" id="CHEBI:29999"/>
        <dbReference type="ChEBI" id="CHEBI:33019"/>
        <dbReference type="ChEBI" id="CHEBI:46398"/>
        <dbReference type="ChEBI" id="CHEBI:156051"/>
    </reaction>
</comment>
<dbReference type="RefSeq" id="WP_093451503.1">
    <property type="nucleotide sequence ID" value="NZ_FNZG01000003.1"/>
</dbReference>
<evidence type="ECO:0000256" key="4">
    <source>
        <dbReference type="ARBA" id="ARBA00022723"/>
    </source>
</evidence>
<feature type="binding site" evidence="8">
    <location>
        <position position="255"/>
    </location>
    <ligand>
        <name>ATP</name>
        <dbReference type="ChEBI" id="CHEBI:30616"/>
    </ligand>
</feature>
<feature type="binding site" evidence="8">
    <location>
        <position position="180"/>
    </location>
    <ligand>
        <name>ATP</name>
        <dbReference type="ChEBI" id="CHEBI:30616"/>
    </ligand>
</feature>
<evidence type="ECO:0000313" key="9">
    <source>
        <dbReference type="EMBL" id="SFC67253.1"/>
    </source>
</evidence>
<evidence type="ECO:0000256" key="6">
    <source>
        <dbReference type="ARBA" id="ARBA00022840"/>
    </source>
</evidence>
<gene>
    <name evidence="8" type="primary">ydiU</name>
    <name evidence="8" type="synonym">selO</name>
    <name evidence="9" type="ORF">SAMN05421762_1742</name>
</gene>
<dbReference type="Proteomes" id="UP000231644">
    <property type="component" value="Unassembled WGS sequence"/>
</dbReference>
<dbReference type="GO" id="GO:0030145">
    <property type="term" value="F:manganese ion binding"/>
    <property type="evidence" value="ECO:0007669"/>
    <property type="project" value="UniProtKB-UniRule"/>
</dbReference>
<feature type="binding site" evidence="8">
    <location>
        <position position="173"/>
    </location>
    <ligand>
        <name>ATP</name>
        <dbReference type="ChEBI" id="CHEBI:30616"/>
    </ligand>
</feature>
<evidence type="ECO:0000256" key="5">
    <source>
        <dbReference type="ARBA" id="ARBA00022741"/>
    </source>
</evidence>
<keyword evidence="6 8" id="KW-0067">ATP-binding</keyword>
<evidence type="ECO:0000256" key="1">
    <source>
        <dbReference type="ARBA" id="ARBA00009747"/>
    </source>
</evidence>
<organism evidence="9 10">
    <name type="scientific">Pseudooceanicola nitratireducens</name>
    <dbReference type="NCBI Taxonomy" id="517719"/>
    <lineage>
        <taxon>Bacteria</taxon>
        <taxon>Pseudomonadati</taxon>
        <taxon>Pseudomonadota</taxon>
        <taxon>Alphaproteobacteria</taxon>
        <taxon>Rhodobacterales</taxon>
        <taxon>Paracoccaceae</taxon>
        <taxon>Pseudooceanicola</taxon>
    </lineage>
</organism>
<feature type="binding site" evidence="8">
    <location>
        <position position="255"/>
    </location>
    <ligand>
        <name>Mg(2+)</name>
        <dbReference type="ChEBI" id="CHEBI:18420"/>
    </ligand>
</feature>
<comment type="cofactor">
    <cofactor evidence="8">
        <name>Mg(2+)</name>
        <dbReference type="ChEBI" id="CHEBI:18420"/>
    </cofactor>
    <cofactor evidence="8">
        <name>Mn(2+)</name>
        <dbReference type="ChEBI" id="CHEBI:29035"/>
    </cofactor>
</comment>
<comment type="catalytic activity">
    <reaction evidence="8">
        <text>L-tyrosyl-[protein] + ATP = O-(5'-adenylyl)-L-tyrosyl-[protein] + diphosphate</text>
        <dbReference type="Rhea" id="RHEA:54288"/>
        <dbReference type="Rhea" id="RHEA-COMP:10136"/>
        <dbReference type="Rhea" id="RHEA-COMP:13846"/>
        <dbReference type="ChEBI" id="CHEBI:30616"/>
        <dbReference type="ChEBI" id="CHEBI:33019"/>
        <dbReference type="ChEBI" id="CHEBI:46858"/>
        <dbReference type="ChEBI" id="CHEBI:83624"/>
        <dbReference type="EC" id="2.7.7.108"/>
    </reaction>
</comment>
<dbReference type="PANTHER" id="PTHR32057:SF14">
    <property type="entry name" value="PROTEIN ADENYLYLTRANSFERASE SELO, MITOCHONDRIAL"/>
    <property type="match status" value="1"/>
</dbReference>
<feature type="binding site" evidence="8">
    <location>
        <position position="90"/>
    </location>
    <ligand>
        <name>ATP</name>
        <dbReference type="ChEBI" id="CHEBI:30616"/>
    </ligand>
</feature>
<keyword evidence="8" id="KW-0464">Manganese</keyword>
<feature type="binding site" evidence="8">
    <location>
        <position position="89"/>
    </location>
    <ligand>
        <name>ATP</name>
        <dbReference type="ChEBI" id="CHEBI:30616"/>
    </ligand>
</feature>
<comment type="similarity">
    <text evidence="1 8">Belongs to the SELO family.</text>
</comment>